<dbReference type="GO" id="GO:0035435">
    <property type="term" value="P:phosphate ion transmembrane transport"/>
    <property type="evidence" value="ECO:0007669"/>
    <property type="project" value="InterPro"/>
</dbReference>
<evidence type="ECO:0000313" key="13">
    <source>
        <dbReference type="Proteomes" id="UP000184092"/>
    </source>
</evidence>
<dbReference type="Proteomes" id="UP000184092">
    <property type="component" value="Unassembled WGS sequence"/>
</dbReference>
<dbReference type="AlphaFoldDB" id="A0A1M7DH53"/>
<dbReference type="GO" id="GO:0005315">
    <property type="term" value="F:phosphate transmembrane transporter activity"/>
    <property type="evidence" value="ECO:0007669"/>
    <property type="project" value="InterPro"/>
</dbReference>
<accession>A0A1M7DH53</accession>
<feature type="transmembrane region" description="Helical" evidence="10">
    <location>
        <begin position="191"/>
        <end position="215"/>
    </location>
</feature>
<dbReference type="InterPro" id="IPR051408">
    <property type="entry name" value="Phosphate_transprt_permease"/>
</dbReference>
<dbReference type="InterPro" id="IPR005672">
    <property type="entry name" value="Phosphate_PstA"/>
</dbReference>
<keyword evidence="4" id="KW-0813">Transport</keyword>
<keyword evidence="8 10" id="KW-1133">Transmembrane helix</keyword>
<dbReference type="Gene3D" id="1.10.3720.10">
    <property type="entry name" value="MetI-like"/>
    <property type="match status" value="1"/>
</dbReference>
<dbReference type="RefSeq" id="WP_073203737.1">
    <property type="nucleotide sequence ID" value="NZ_FRCL01000001.1"/>
</dbReference>
<evidence type="ECO:0000256" key="8">
    <source>
        <dbReference type="ARBA" id="ARBA00022989"/>
    </source>
</evidence>
<proteinExistence type="inferred from homology"/>
<dbReference type="GO" id="GO:0005886">
    <property type="term" value="C:plasma membrane"/>
    <property type="evidence" value="ECO:0007669"/>
    <property type="project" value="UniProtKB-SubCell"/>
</dbReference>
<feature type="transmembrane region" description="Helical" evidence="10">
    <location>
        <begin position="12"/>
        <end position="32"/>
    </location>
</feature>
<evidence type="ECO:0000256" key="7">
    <source>
        <dbReference type="ARBA" id="ARBA00022692"/>
    </source>
</evidence>
<feature type="transmembrane region" description="Helical" evidence="10">
    <location>
        <begin position="109"/>
        <end position="129"/>
    </location>
</feature>
<dbReference type="PROSITE" id="PS50928">
    <property type="entry name" value="ABC_TM1"/>
    <property type="match status" value="1"/>
</dbReference>
<dbReference type="CDD" id="cd06261">
    <property type="entry name" value="TM_PBP2"/>
    <property type="match status" value="1"/>
</dbReference>
<evidence type="ECO:0000256" key="10">
    <source>
        <dbReference type="RuleBase" id="RU363043"/>
    </source>
</evidence>
<dbReference type="InterPro" id="IPR000515">
    <property type="entry name" value="MetI-like"/>
</dbReference>
<keyword evidence="5 10" id="KW-1003">Cell membrane</keyword>
<evidence type="ECO:0000256" key="9">
    <source>
        <dbReference type="ARBA" id="ARBA00023136"/>
    </source>
</evidence>
<dbReference type="STRING" id="178356.SAMN05216269_101117"/>
<evidence type="ECO:0000256" key="3">
    <source>
        <dbReference type="ARBA" id="ARBA00016864"/>
    </source>
</evidence>
<evidence type="ECO:0000256" key="5">
    <source>
        <dbReference type="ARBA" id="ARBA00022475"/>
    </source>
</evidence>
<keyword evidence="7 10" id="KW-0812">Transmembrane</keyword>
<feature type="domain" description="ABC transmembrane type-1" evidence="11">
    <location>
        <begin position="64"/>
        <end position="267"/>
    </location>
</feature>
<dbReference type="NCBIfam" id="TIGR00974">
    <property type="entry name" value="3a0107s02c"/>
    <property type="match status" value="1"/>
</dbReference>
<gene>
    <name evidence="12" type="ORF">SAMN05216269_101117</name>
</gene>
<evidence type="ECO:0000313" key="12">
    <source>
        <dbReference type="EMBL" id="SHL78866.1"/>
    </source>
</evidence>
<feature type="transmembrane region" description="Helical" evidence="10">
    <location>
        <begin position="60"/>
        <end position="89"/>
    </location>
</feature>
<protein>
    <recommendedName>
        <fullName evidence="3 10">Phosphate transport system permease protein PstA</fullName>
    </recommendedName>
</protein>
<comment type="similarity">
    <text evidence="2 10">Belongs to the binding-protein-dependent transport system permease family. CysTW subfamily.</text>
</comment>
<evidence type="ECO:0000256" key="2">
    <source>
        <dbReference type="ARBA" id="ARBA00007069"/>
    </source>
</evidence>
<sequence>MRKTEENIFKFLMILSTIIISSTLFMILYTIFSRGVGSLSWDMISKIPEGGFYIGKGGGILNAIIGSVYITLGSTLLGLLVSIPIVIYINVYTKKNSLLANITRLSYDILFGIPSIVYGAFGFAIMVYMGLKTSLLAGIITVTLMIIPILVRAIDEVVRVVPEDMSNSVYSLGGTRYETAKILLRQSIPGIITAILLSFGRAIGDAACVLFTAGFTDSIPTSLDQPAATLPLSIFFQLSSPIQEVQNRAYAAAVILTIIVLIISIAAKIASKNLSKNKI</sequence>
<dbReference type="PANTHER" id="PTHR42922:SF1">
    <property type="entry name" value="PHOSPHATE TRANSPORT SYSTEM PERMEASE PROTEIN PSTA"/>
    <property type="match status" value="1"/>
</dbReference>
<organism evidence="12 13">
    <name type="scientific">Flavobacterium xinjiangense</name>
    <dbReference type="NCBI Taxonomy" id="178356"/>
    <lineage>
        <taxon>Bacteria</taxon>
        <taxon>Pseudomonadati</taxon>
        <taxon>Bacteroidota</taxon>
        <taxon>Flavobacteriia</taxon>
        <taxon>Flavobacteriales</taxon>
        <taxon>Flavobacteriaceae</taxon>
        <taxon>Flavobacterium</taxon>
    </lineage>
</organism>
<dbReference type="InterPro" id="IPR035906">
    <property type="entry name" value="MetI-like_sf"/>
</dbReference>
<dbReference type="OrthoDB" id="9807065at2"/>
<keyword evidence="6" id="KW-0592">Phosphate transport</keyword>
<reference evidence="13" key="1">
    <citation type="submission" date="2016-11" db="EMBL/GenBank/DDBJ databases">
        <authorList>
            <person name="Varghese N."/>
            <person name="Submissions S."/>
        </authorList>
    </citation>
    <scope>NUCLEOTIDE SEQUENCE [LARGE SCALE GENOMIC DNA]</scope>
    <source>
        <strain evidence="13">CGMCC 1.2749</strain>
    </source>
</reference>
<name>A0A1M7DH53_9FLAO</name>
<keyword evidence="9 10" id="KW-0472">Membrane</keyword>
<evidence type="ECO:0000259" key="11">
    <source>
        <dbReference type="PROSITE" id="PS50928"/>
    </source>
</evidence>
<dbReference type="Pfam" id="PF00528">
    <property type="entry name" value="BPD_transp_1"/>
    <property type="match status" value="1"/>
</dbReference>
<dbReference type="PANTHER" id="PTHR42922">
    <property type="entry name" value="PHOSPHATE TRANSPORT SYSTEM PERMEASE PROTEIN PSTA"/>
    <property type="match status" value="1"/>
</dbReference>
<comment type="subcellular location">
    <subcellularLocation>
        <location evidence="1 10">Cell membrane</location>
        <topology evidence="1 10">Multi-pass membrane protein</topology>
    </subcellularLocation>
</comment>
<feature type="transmembrane region" description="Helical" evidence="10">
    <location>
        <begin position="249"/>
        <end position="270"/>
    </location>
</feature>
<evidence type="ECO:0000256" key="6">
    <source>
        <dbReference type="ARBA" id="ARBA00022592"/>
    </source>
</evidence>
<dbReference type="SUPFAM" id="SSF161098">
    <property type="entry name" value="MetI-like"/>
    <property type="match status" value="1"/>
</dbReference>
<keyword evidence="13" id="KW-1185">Reference proteome</keyword>
<feature type="transmembrane region" description="Helical" evidence="10">
    <location>
        <begin position="135"/>
        <end position="154"/>
    </location>
</feature>
<evidence type="ECO:0000256" key="1">
    <source>
        <dbReference type="ARBA" id="ARBA00004651"/>
    </source>
</evidence>
<evidence type="ECO:0000256" key="4">
    <source>
        <dbReference type="ARBA" id="ARBA00022448"/>
    </source>
</evidence>
<dbReference type="EMBL" id="FRCL01000001">
    <property type="protein sequence ID" value="SHL78866.1"/>
    <property type="molecule type" value="Genomic_DNA"/>
</dbReference>